<feature type="repeat" description="WD" evidence="3">
    <location>
        <begin position="1001"/>
        <end position="1042"/>
    </location>
</feature>
<dbReference type="InterPro" id="IPR015943">
    <property type="entry name" value="WD40/YVTN_repeat-like_dom_sf"/>
</dbReference>
<dbReference type="PRINTS" id="PR00320">
    <property type="entry name" value="GPROTEINBRPT"/>
</dbReference>
<sequence>MRKFTKGITKKISKPFKSSHDRVPTVPENVDPQGASSSQKVEDTLHLHPSNNNKHSATSEIPSDSVNQGLPREPTLQAHALPDPKSVDAELQGARDGMQNMGLLGRHATSMASAAVSAPAGLVAEDDFETTYLQPLKVIDVILEKVADVHPYAKMALGVLSIASKIILAQAQRDASIKGLLKKLAQVYGFMTQDDSLGKIESMRGIVGKIVQQILECARFIKGYSETQGFWKRLGKNVLSETDMIVKRYGDSLDGLMQQFRDQVDRDVAVFVQRTGDTLDLEDIAYAKGAGLNTTKQCLPGTRTEILSQITDWINGGEDGAKRVLWLSGPAGTGKSAIAHTTAKWFSAMGVLGSCFCFDKTEKRHEKVFSTIARDLADRDPEMRRALADAVKDSTSLKNSKDIFQQWEKLLMEPLKFSKSSVGPVLIVIEGLDESGGLETRRDLLRIISGKLQNKGLPKITELPLNFRILVTSRPLPDIEKEFENVDHILQLSMDDIPAQVVERDISAFVSEELKELSEFQETHLAVLASKSDGLFEWARLACGYIKEPYFGLSPMDCFDAVVSRDPGERKDLLYDMYRLILEEITPKDKYTKAQYQKVIARFRSVMGQIFATAEPLPLASLQAMRQYFPDDHDHYEVDGAIKGMGALLSGTTHSDTPIRPLHATFQEFLMDESSSGDFFVERTKAQERDLALASLRVMKHGLRFNICDLTSSYLPNSQDTGLLQRVKTSISPHLSYSCRHWATHVKTTDFDNELAKEITSLFDDERLMFWVEALGLLNAISGAVTVLPLVAKWLKGHSEYEDLRRTTMDVQRFIQIFGGIILHSTPHLYLSALPFSPVNSIMASKFTSRFPNNLRLASGRDLNWTAVQTIINAHTDVVRSVALSPDGTRIASGSDDKTVRLWDAVTGRPLGEPLEGHTAAVYAVSFSPDGTRIASSSEDKTVRLWDIATGQPLGEPLQGHTADVNTVTFSPDGTRIASGSVDRTVRLWDVGTGKSLYEPLEGHTRTVQSISFSPDGTRIASGSMDDTVRLWDVATGQPLGEPLKGHTAAVYAVSFSSDGTRIASGSSDNTVRLWNAATGQPSGEPLQGHADAVYSVSFSPDGTRIVSGSRDKTVQLWDTATGQQVGGPLDGHTEAVLSVSFSRDGSRIVSGSADHTVRLWSAEIGQPLKPLQRHTGEVCSVSFSPDGTRIASGSWDNTVLLWDVVTGQPLGEPLQGHTAPVYSVSFSPDGTRIASGSVDYSVRLWDVATGKPLGELLQGQGVVSVSFSPDGTRIASGCLDNTVRLWDVATGQQLGEPLQGHTEAVRSVSFSPDGTRIASGSEDKTVRLWDATTGQQLGGPLEGHTEGVLSVSFSPNGTRITSGSDDKTVRLWDVATGQPLGEPLQEHTDAIWSVSFSPDGTRIASSSLDKTVRLWDAETRQPLGEPLRGHTEGVLSVSFSPDGACLVSGSEDKTIRLWNPVKVQSSPESRELDSSAFSLHQSTTPHIHESCIMPTNTLNNHLIRFSSSLAHALPNPTDLLAPAPDHNSHSTPFVLRIDGWMMGPSHRLLFWVPPTARHSFYNPWTSLVIPRGGAELDLSRMAHGAHWSRCRDASA</sequence>
<dbReference type="InterPro" id="IPR056884">
    <property type="entry name" value="NPHP3-like_N"/>
</dbReference>
<dbReference type="InterPro" id="IPR019775">
    <property type="entry name" value="WD40_repeat_CS"/>
</dbReference>
<evidence type="ECO:0000256" key="1">
    <source>
        <dbReference type="ARBA" id="ARBA00022574"/>
    </source>
</evidence>
<dbReference type="InParanoid" id="A0A0C9ZK25"/>
<dbReference type="Gene3D" id="3.40.50.300">
    <property type="entry name" value="P-loop containing nucleotide triphosphate hydrolases"/>
    <property type="match status" value="1"/>
</dbReference>
<feature type="compositionally biased region" description="Basic residues" evidence="4">
    <location>
        <begin position="1"/>
        <end position="14"/>
    </location>
</feature>
<dbReference type="HOGENOM" id="CLU_000288_6_3_1"/>
<dbReference type="FunFam" id="2.130.10.10:FF:000228">
    <property type="entry name" value="COMPASS-like H3K4 histone methylase component WDR5A"/>
    <property type="match status" value="1"/>
</dbReference>
<dbReference type="SMART" id="SM00320">
    <property type="entry name" value="WD40"/>
    <property type="match status" value="14"/>
</dbReference>
<evidence type="ECO:0000256" key="4">
    <source>
        <dbReference type="SAM" id="MobiDB-lite"/>
    </source>
</evidence>
<feature type="region of interest" description="Disordered" evidence="4">
    <location>
        <begin position="1"/>
        <end position="83"/>
    </location>
</feature>
<keyword evidence="1 3" id="KW-0853">WD repeat</keyword>
<keyword evidence="2" id="KW-0677">Repeat</keyword>
<feature type="compositionally biased region" description="Polar residues" evidence="4">
    <location>
        <begin position="49"/>
        <end position="68"/>
    </location>
</feature>
<dbReference type="PANTHER" id="PTHR22847:SF637">
    <property type="entry name" value="WD REPEAT DOMAIN 5B"/>
    <property type="match status" value="1"/>
</dbReference>
<feature type="repeat" description="WD" evidence="3">
    <location>
        <begin position="1044"/>
        <end position="1085"/>
    </location>
</feature>
<name>A0A0C9ZK25_9AGAM</name>
<feature type="repeat" description="WD" evidence="3">
    <location>
        <begin position="1087"/>
        <end position="1128"/>
    </location>
</feature>
<feature type="repeat" description="WD" evidence="3">
    <location>
        <begin position="958"/>
        <end position="999"/>
    </location>
</feature>
<feature type="repeat" description="WD" evidence="3">
    <location>
        <begin position="1263"/>
        <end position="1297"/>
    </location>
</feature>
<dbReference type="InterPro" id="IPR001680">
    <property type="entry name" value="WD40_rpt"/>
</dbReference>
<evidence type="ECO:0000313" key="7">
    <source>
        <dbReference type="Proteomes" id="UP000054485"/>
    </source>
</evidence>
<dbReference type="SUPFAM" id="SSF50978">
    <property type="entry name" value="WD40 repeat-like"/>
    <property type="match status" value="3"/>
</dbReference>
<dbReference type="InterPro" id="IPR036322">
    <property type="entry name" value="WD40_repeat_dom_sf"/>
</dbReference>
<dbReference type="InterPro" id="IPR027417">
    <property type="entry name" value="P-loop_NTPase"/>
</dbReference>
<organism evidence="6 7">
    <name type="scientific">Suillus luteus UH-Slu-Lm8-n1</name>
    <dbReference type="NCBI Taxonomy" id="930992"/>
    <lineage>
        <taxon>Eukaryota</taxon>
        <taxon>Fungi</taxon>
        <taxon>Dikarya</taxon>
        <taxon>Basidiomycota</taxon>
        <taxon>Agaricomycotina</taxon>
        <taxon>Agaricomycetes</taxon>
        <taxon>Agaricomycetidae</taxon>
        <taxon>Boletales</taxon>
        <taxon>Suillineae</taxon>
        <taxon>Suillaceae</taxon>
        <taxon>Suillus</taxon>
    </lineage>
</organism>
<feature type="repeat" description="WD" evidence="3">
    <location>
        <begin position="1428"/>
        <end position="1460"/>
    </location>
</feature>
<dbReference type="PANTHER" id="PTHR22847">
    <property type="entry name" value="WD40 REPEAT PROTEIN"/>
    <property type="match status" value="1"/>
</dbReference>
<keyword evidence="7" id="KW-1185">Reference proteome</keyword>
<dbReference type="Pfam" id="PF00400">
    <property type="entry name" value="WD40"/>
    <property type="match status" value="14"/>
</dbReference>
<gene>
    <name evidence="6" type="ORF">CY34DRAFT_15442</name>
</gene>
<reference evidence="7" key="2">
    <citation type="submission" date="2015-01" db="EMBL/GenBank/DDBJ databases">
        <title>Evolutionary Origins and Diversification of the Mycorrhizal Mutualists.</title>
        <authorList>
            <consortium name="DOE Joint Genome Institute"/>
            <consortium name="Mycorrhizal Genomics Consortium"/>
            <person name="Kohler A."/>
            <person name="Kuo A."/>
            <person name="Nagy L.G."/>
            <person name="Floudas D."/>
            <person name="Copeland A."/>
            <person name="Barry K.W."/>
            <person name="Cichocki N."/>
            <person name="Veneault-Fourrey C."/>
            <person name="LaButti K."/>
            <person name="Lindquist E.A."/>
            <person name="Lipzen A."/>
            <person name="Lundell T."/>
            <person name="Morin E."/>
            <person name="Murat C."/>
            <person name="Riley R."/>
            <person name="Ohm R."/>
            <person name="Sun H."/>
            <person name="Tunlid A."/>
            <person name="Henrissat B."/>
            <person name="Grigoriev I.V."/>
            <person name="Hibbett D.S."/>
            <person name="Martin F."/>
        </authorList>
    </citation>
    <scope>NUCLEOTIDE SEQUENCE [LARGE SCALE GENOMIC DNA]</scope>
    <source>
        <strain evidence="7">UH-Slu-Lm8-n1</strain>
    </source>
</reference>
<dbReference type="PROSITE" id="PS50294">
    <property type="entry name" value="WD_REPEATS_REGION"/>
    <property type="match status" value="14"/>
</dbReference>
<feature type="repeat" description="WD" evidence="3">
    <location>
        <begin position="1385"/>
        <end position="1426"/>
    </location>
</feature>
<dbReference type="GO" id="GO:0035097">
    <property type="term" value="C:histone methyltransferase complex"/>
    <property type="evidence" value="ECO:0007669"/>
    <property type="project" value="UniProtKB-ARBA"/>
</dbReference>
<dbReference type="Proteomes" id="UP000054485">
    <property type="component" value="Unassembled WGS sequence"/>
</dbReference>
<evidence type="ECO:0000256" key="3">
    <source>
        <dbReference type="PROSITE-ProRule" id="PRU00221"/>
    </source>
</evidence>
<dbReference type="Gene3D" id="2.130.10.10">
    <property type="entry name" value="YVTN repeat-like/Quinoprotein amine dehydrogenase"/>
    <property type="match status" value="7"/>
</dbReference>
<dbReference type="InterPro" id="IPR020472">
    <property type="entry name" value="WD40_PAC1"/>
</dbReference>
<proteinExistence type="predicted"/>
<dbReference type="Pfam" id="PF24883">
    <property type="entry name" value="NPHP3_N"/>
    <property type="match status" value="1"/>
</dbReference>
<feature type="repeat" description="WD" evidence="3">
    <location>
        <begin position="1130"/>
        <end position="1171"/>
    </location>
</feature>
<dbReference type="PROSITE" id="PS00678">
    <property type="entry name" value="WD_REPEATS_1"/>
    <property type="match status" value="11"/>
</dbReference>
<dbReference type="OrthoDB" id="2658414at2759"/>
<dbReference type="InterPro" id="IPR007111">
    <property type="entry name" value="NACHT_NTPase"/>
</dbReference>
<feature type="repeat" description="WD" evidence="3">
    <location>
        <begin position="1342"/>
        <end position="1383"/>
    </location>
</feature>
<feature type="repeat" description="WD" evidence="3">
    <location>
        <begin position="1172"/>
        <end position="1213"/>
    </location>
</feature>
<dbReference type="PROSITE" id="PS50837">
    <property type="entry name" value="NACHT"/>
    <property type="match status" value="1"/>
</dbReference>
<evidence type="ECO:0000256" key="2">
    <source>
        <dbReference type="ARBA" id="ARBA00022737"/>
    </source>
</evidence>
<feature type="repeat" description="WD" evidence="3">
    <location>
        <begin position="1299"/>
        <end position="1340"/>
    </location>
</feature>
<accession>A0A0C9ZK25</accession>
<evidence type="ECO:0000259" key="5">
    <source>
        <dbReference type="PROSITE" id="PS50837"/>
    </source>
</evidence>
<feature type="repeat" description="WD" evidence="3">
    <location>
        <begin position="915"/>
        <end position="956"/>
    </location>
</feature>
<protein>
    <recommendedName>
        <fullName evidence="5">NACHT domain-containing protein</fullName>
    </recommendedName>
</protein>
<feature type="repeat" description="WD" evidence="3">
    <location>
        <begin position="872"/>
        <end position="913"/>
    </location>
</feature>
<dbReference type="EMBL" id="KN835427">
    <property type="protein sequence ID" value="KIK37825.1"/>
    <property type="molecule type" value="Genomic_DNA"/>
</dbReference>
<feature type="repeat" description="WD" evidence="3">
    <location>
        <begin position="1215"/>
        <end position="1256"/>
    </location>
</feature>
<evidence type="ECO:0000313" key="6">
    <source>
        <dbReference type="EMBL" id="KIK37825.1"/>
    </source>
</evidence>
<dbReference type="CDD" id="cd00200">
    <property type="entry name" value="WD40"/>
    <property type="match status" value="2"/>
</dbReference>
<feature type="domain" description="NACHT" evidence="5">
    <location>
        <begin position="323"/>
        <end position="475"/>
    </location>
</feature>
<dbReference type="SUPFAM" id="SSF52540">
    <property type="entry name" value="P-loop containing nucleoside triphosphate hydrolases"/>
    <property type="match status" value="1"/>
</dbReference>
<reference evidence="6 7" key="1">
    <citation type="submission" date="2014-04" db="EMBL/GenBank/DDBJ databases">
        <authorList>
            <consortium name="DOE Joint Genome Institute"/>
            <person name="Kuo A."/>
            <person name="Ruytinx J."/>
            <person name="Rineau F."/>
            <person name="Colpaert J."/>
            <person name="Kohler A."/>
            <person name="Nagy L.G."/>
            <person name="Floudas D."/>
            <person name="Copeland A."/>
            <person name="Barry K.W."/>
            <person name="Cichocki N."/>
            <person name="Veneault-Fourrey C."/>
            <person name="LaButti K."/>
            <person name="Lindquist E.A."/>
            <person name="Lipzen A."/>
            <person name="Lundell T."/>
            <person name="Morin E."/>
            <person name="Murat C."/>
            <person name="Sun H."/>
            <person name="Tunlid A."/>
            <person name="Henrissat B."/>
            <person name="Grigoriev I.V."/>
            <person name="Hibbett D.S."/>
            <person name="Martin F."/>
            <person name="Nordberg H.P."/>
            <person name="Cantor M.N."/>
            <person name="Hua S.X."/>
        </authorList>
    </citation>
    <scope>NUCLEOTIDE SEQUENCE [LARGE SCALE GENOMIC DNA]</scope>
    <source>
        <strain evidence="6 7">UH-Slu-Lm8-n1</strain>
    </source>
</reference>
<dbReference type="PROSITE" id="PS50082">
    <property type="entry name" value="WD_REPEATS_2"/>
    <property type="match status" value="14"/>
</dbReference>
<dbReference type="STRING" id="930992.A0A0C9ZK25"/>